<sequence>MTKEEVGSISYYQSIQFFLSPILSIQLGAAVFRFYTHDNKRKSIDSAIGYSNLLFFFSLFFLFIYFIIDEFYIGILSSSSGLAAMTIKLEEVRRKRGDERYFSLMLFQVMVFLVIAMISILVVSASGLRSVLISEIISQIFIIIIIFRKGHFNLSFKMLLQYSIPLIPNSVCWWVLNSGMIFIVSNSYGTAVLSEFSVNYKVPSVLIIFSSMVLVIWQRNFIDLYENKKLTFDYIKKKFIFFSISVFVILFVLSVSNYFFIKEFYKQYVIDIDSYILICLVVYVYCINLYCGIQYIITCNTKRASIIMMSGGSVTFITGYIASQLGTLNIFIATYFLCLSLLALIRGYDYISWSKEYA</sequence>
<comment type="subcellular location">
    <subcellularLocation>
        <location evidence="1">Cell membrane</location>
        <topology evidence="1">Multi-pass membrane protein</topology>
    </subcellularLocation>
</comment>
<dbReference type="EMBL" id="CP095346">
    <property type="protein sequence ID" value="XAG72880.1"/>
    <property type="molecule type" value="Genomic_DNA"/>
</dbReference>
<dbReference type="PANTHER" id="PTHR30250:SF11">
    <property type="entry name" value="O-ANTIGEN TRANSPORTER-RELATED"/>
    <property type="match status" value="1"/>
</dbReference>
<feature type="transmembrane region" description="Helical" evidence="6">
    <location>
        <begin position="304"/>
        <end position="322"/>
    </location>
</feature>
<dbReference type="GO" id="GO:0005886">
    <property type="term" value="C:plasma membrane"/>
    <property type="evidence" value="ECO:0007669"/>
    <property type="project" value="UniProtKB-SubCell"/>
</dbReference>
<feature type="transmembrane region" description="Helical" evidence="6">
    <location>
        <begin position="128"/>
        <end position="147"/>
    </location>
</feature>
<evidence type="ECO:0000256" key="2">
    <source>
        <dbReference type="ARBA" id="ARBA00022475"/>
    </source>
</evidence>
<feature type="transmembrane region" description="Helical" evidence="6">
    <location>
        <begin position="328"/>
        <end position="345"/>
    </location>
</feature>
<evidence type="ECO:0008006" key="8">
    <source>
        <dbReference type="Google" id="ProtNLM"/>
    </source>
</evidence>
<dbReference type="InterPro" id="IPR050833">
    <property type="entry name" value="Poly_Biosynth_Transport"/>
</dbReference>
<feature type="transmembrane region" description="Helical" evidence="6">
    <location>
        <begin position="275"/>
        <end position="297"/>
    </location>
</feature>
<feature type="transmembrane region" description="Helical" evidence="6">
    <location>
        <begin position="200"/>
        <end position="218"/>
    </location>
</feature>
<organism evidence="7">
    <name type="scientific">bacterium 19NY04SH03</name>
    <dbReference type="NCBI Taxonomy" id="2920647"/>
    <lineage>
        <taxon>Bacteria</taxon>
    </lineage>
</organism>
<name>A0AAU6UEW6_UNCXX</name>
<reference evidence="7" key="1">
    <citation type="submission" date="2022-03" db="EMBL/GenBank/DDBJ databases">
        <title>Sea Food Isolates.</title>
        <authorList>
            <person name="Li c."/>
        </authorList>
    </citation>
    <scope>NUCLEOTIDE SEQUENCE</scope>
    <source>
        <strain evidence="7">19NY04SH03</strain>
    </source>
</reference>
<evidence type="ECO:0000256" key="4">
    <source>
        <dbReference type="ARBA" id="ARBA00022989"/>
    </source>
</evidence>
<feature type="transmembrane region" description="Helical" evidence="6">
    <location>
        <begin position="239"/>
        <end position="260"/>
    </location>
</feature>
<dbReference type="PANTHER" id="PTHR30250">
    <property type="entry name" value="PST FAMILY PREDICTED COLANIC ACID TRANSPORTER"/>
    <property type="match status" value="1"/>
</dbReference>
<feature type="transmembrane region" description="Helical" evidence="6">
    <location>
        <begin position="159"/>
        <end position="188"/>
    </location>
</feature>
<evidence type="ECO:0000256" key="6">
    <source>
        <dbReference type="SAM" id="Phobius"/>
    </source>
</evidence>
<proteinExistence type="predicted"/>
<evidence type="ECO:0000256" key="3">
    <source>
        <dbReference type="ARBA" id="ARBA00022692"/>
    </source>
</evidence>
<keyword evidence="5 6" id="KW-0472">Membrane</keyword>
<protein>
    <recommendedName>
        <fullName evidence="8">Polysaccharide biosynthesis protein</fullName>
    </recommendedName>
</protein>
<feature type="transmembrane region" description="Helical" evidence="6">
    <location>
        <begin position="101"/>
        <end position="122"/>
    </location>
</feature>
<evidence type="ECO:0000256" key="1">
    <source>
        <dbReference type="ARBA" id="ARBA00004651"/>
    </source>
</evidence>
<accession>A0AAU6UEW6</accession>
<dbReference type="AlphaFoldDB" id="A0AAU6UEW6"/>
<feature type="transmembrane region" description="Helical" evidence="6">
    <location>
        <begin position="47"/>
        <end position="65"/>
    </location>
</feature>
<keyword evidence="3 6" id="KW-0812">Transmembrane</keyword>
<evidence type="ECO:0000256" key="5">
    <source>
        <dbReference type="ARBA" id="ARBA00023136"/>
    </source>
</evidence>
<feature type="transmembrane region" description="Helical" evidence="6">
    <location>
        <begin position="15"/>
        <end position="35"/>
    </location>
</feature>
<evidence type="ECO:0000313" key="7">
    <source>
        <dbReference type="EMBL" id="XAG72880.1"/>
    </source>
</evidence>
<keyword evidence="4 6" id="KW-1133">Transmembrane helix</keyword>
<keyword evidence="2" id="KW-1003">Cell membrane</keyword>
<gene>
    <name evidence="7" type="ORF">MRN42_13385</name>
</gene>